<feature type="region of interest" description="Disordered" evidence="1">
    <location>
        <begin position="1"/>
        <end position="90"/>
    </location>
</feature>
<organism evidence="2">
    <name type="scientific">Acididesulfobacillus acetoxydans</name>
    <dbReference type="NCBI Taxonomy" id="1561005"/>
    <lineage>
        <taxon>Bacteria</taxon>
        <taxon>Bacillati</taxon>
        <taxon>Bacillota</taxon>
        <taxon>Clostridia</taxon>
        <taxon>Eubacteriales</taxon>
        <taxon>Peptococcaceae</taxon>
        <taxon>Acididesulfobacillus</taxon>
    </lineage>
</organism>
<dbReference type="Proteomes" id="UP000836597">
    <property type="component" value="Chromosome"/>
</dbReference>
<name>A0A8S0XD07_9FIRM</name>
<proteinExistence type="predicted"/>
<sequence length="90" mass="9454">MRPDTAVPTVNMSRKEKKVERVPAERKGEDKKADDAGECRGAGKQAALKTQRQVRSRMARSTGGMTGTSRSPEAGSQAARGQGLGAGAIL</sequence>
<dbReference type="KEGG" id="aacx:DEACI_3819"/>
<evidence type="ECO:0000313" key="2">
    <source>
        <dbReference type="EMBL" id="CAA7602996.1"/>
    </source>
</evidence>
<evidence type="ECO:0000313" key="3">
    <source>
        <dbReference type="EMBL" id="CEJ05878.1"/>
    </source>
</evidence>
<dbReference type="EMBL" id="LR746496">
    <property type="protein sequence ID" value="CAA7602996.1"/>
    <property type="molecule type" value="Genomic_DNA"/>
</dbReference>
<keyword evidence="4" id="KW-1185">Reference proteome</keyword>
<gene>
    <name evidence="3" type="ORF">DEACI_0298</name>
    <name evidence="2" type="ORF">DEACI_3819</name>
</gene>
<protein>
    <submittedName>
        <fullName evidence="2">Uncharacterized protein</fullName>
    </submittedName>
</protein>
<accession>A0A8S0XD07</accession>
<evidence type="ECO:0000256" key="1">
    <source>
        <dbReference type="SAM" id="MobiDB-lite"/>
    </source>
</evidence>
<dbReference type="Proteomes" id="UP001071230">
    <property type="component" value="Unassembled WGS sequence"/>
</dbReference>
<feature type="compositionally biased region" description="Basic and acidic residues" evidence="1">
    <location>
        <begin position="13"/>
        <end position="38"/>
    </location>
</feature>
<reference evidence="2" key="2">
    <citation type="submission" date="2020-01" db="EMBL/GenBank/DDBJ databases">
        <authorList>
            <person name="Hornung B."/>
        </authorList>
    </citation>
    <scope>NUCLEOTIDE SEQUENCE</scope>
    <source>
        <strain evidence="2">PacBioINE</strain>
    </source>
</reference>
<dbReference type="EMBL" id="CDGJ01000003">
    <property type="protein sequence ID" value="CEJ05878.1"/>
    <property type="molecule type" value="Genomic_DNA"/>
</dbReference>
<dbReference type="AlphaFoldDB" id="A0A8S0XD07"/>
<reference evidence="3" key="1">
    <citation type="submission" date="2014-11" db="EMBL/GenBank/DDBJ databases">
        <authorList>
            <person name="Hornung B.V."/>
        </authorList>
    </citation>
    <scope>NUCLEOTIDE SEQUENCE</scope>
    <source>
        <strain evidence="3">INE</strain>
    </source>
</reference>
<evidence type="ECO:0000313" key="4">
    <source>
        <dbReference type="Proteomes" id="UP001071230"/>
    </source>
</evidence>